<comment type="caution">
    <text evidence="2">The sequence shown here is derived from an EMBL/GenBank/DDBJ whole genome shotgun (WGS) entry which is preliminary data.</text>
</comment>
<evidence type="ECO:0000313" key="3">
    <source>
        <dbReference type="Proteomes" id="UP000178812"/>
    </source>
</evidence>
<reference evidence="2 3" key="1">
    <citation type="journal article" date="2016" name="Nat. Commun.">
        <title>Thousands of microbial genomes shed light on interconnected biogeochemical processes in an aquifer system.</title>
        <authorList>
            <person name="Anantharaman K."/>
            <person name="Brown C.T."/>
            <person name="Hug L.A."/>
            <person name="Sharon I."/>
            <person name="Castelle C.J."/>
            <person name="Probst A.J."/>
            <person name="Thomas B.C."/>
            <person name="Singh A."/>
            <person name="Wilkins M.J."/>
            <person name="Karaoz U."/>
            <person name="Brodie E.L."/>
            <person name="Williams K.H."/>
            <person name="Hubbard S.S."/>
            <person name="Banfield J.F."/>
        </authorList>
    </citation>
    <scope>NUCLEOTIDE SEQUENCE [LARGE SCALE GENOMIC DNA]</scope>
</reference>
<evidence type="ECO:0000313" key="2">
    <source>
        <dbReference type="EMBL" id="OGM05608.1"/>
    </source>
</evidence>
<gene>
    <name evidence="2" type="ORF">A2125_01530</name>
</gene>
<dbReference type="EMBL" id="MGFM01000031">
    <property type="protein sequence ID" value="OGM05608.1"/>
    <property type="molecule type" value="Genomic_DNA"/>
</dbReference>
<feature type="compositionally biased region" description="Acidic residues" evidence="1">
    <location>
        <begin position="15"/>
        <end position="25"/>
    </location>
</feature>
<feature type="region of interest" description="Disordered" evidence="1">
    <location>
        <begin position="1"/>
        <end position="26"/>
    </location>
</feature>
<organism evidence="2 3">
    <name type="scientific">Candidatus Woesebacteria bacterium GWB1_43_5</name>
    <dbReference type="NCBI Taxonomy" id="1802474"/>
    <lineage>
        <taxon>Bacteria</taxon>
        <taxon>Candidatus Woeseibacteriota</taxon>
    </lineage>
</organism>
<name>A0A1F7WTV4_9BACT</name>
<feature type="compositionally biased region" description="Polar residues" evidence="1">
    <location>
        <begin position="1"/>
        <end position="11"/>
    </location>
</feature>
<dbReference type="Proteomes" id="UP000178812">
    <property type="component" value="Unassembled WGS sequence"/>
</dbReference>
<accession>A0A1F7WTV4</accession>
<dbReference type="AlphaFoldDB" id="A0A1F7WTV4"/>
<proteinExistence type="predicted"/>
<evidence type="ECO:0000256" key="1">
    <source>
        <dbReference type="SAM" id="MobiDB-lite"/>
    </source>
</evidence>
<protein>
    <submittedName>
        <fullName evidence="2">Uncharacterized protein</fullName>
    </submittedName>
</protein>
<sequence>MREIDINQSTRDLPDLENDVPNEEQQEAKQAILELAQNPEAEDVRVRFKDKTVPGKLFKDGNARIIVTQNYFITKVGEEVAIFPIDPFAFAIDF</sequence>